<evidence type="ECO:0000259" key="8">
    <source>
        <dbReference type="PROSITE" id="PS50110"/>
    </source>
</evidence>
<dbReference type="AlphaFoldDB" id="A0A517XUK1"/>
<dbReference type="GO" id="GO:0006935">
    <property type="term" value="P:chemotaxis"/>
    <property type="evidence" value="ECO:0007669"/>
    <property type="project" value="UniProtKB-UniRule"/>
</dbReference>
<feature type="modified residue" description="4-aspartylphosphate" evidence="5 7">
    <location>
        <position position="53"/>
    </location>
</feature>
<comment type="catalytic activity">
    <reaction evidence="4 5">
        <text>[protein]-L-glutamate 5-O-methyl ester + H2O = L-glutamyl-[protein] + methanol + H(+)</text>
        <dbReference type="Rhea" id="RHEA:23236"/>
        <dbReference type="Rhea" id="RHEA-COMP:10208"/>
        <dbReference type="Rhea" id="RHEA-COMP:10311"/>
        <dbReference type="ChEBI" id="CHEBI:15377"/>
        <dbReference type="ChEBI" id="CHEBI:15378"/>
        <dbReference type="ChEBI" id="CHEBI:17790"/>
        <dbReference type="ChEBI" id="CHEBI:29973"/>
        <dbReference type="ChEBI" id="CHEBI:82795"/>
        <dbReference type="EC" id="3.1.1.61"/>
    </reaction>
</comment>
<protein>
    <recommendedName>
        <fullName evidence="5">Protein-glutamate methylesterase/protein-glutamine glutaminase</fullName>
        <ecNumber evidence="5">3.1.1.61</ecNumber>
        <ecNumber evidence="5">3.5.1.44</ecNumber>
    </recommendedName>
</protein>
<comment type="PTM">
    <text evidence="5">Phosphorylated by CheA. Phosphorylation of the N-terminal regulatory domain activates the methylesterase activity.</text>
</comment>
<gene>
    <name evidence="10" type="primary">cheB_1</name>
    <name evidence="5" type="synonym">cheB</name>
    <name evidence="10" type="ORF">ETAA1_31310</name>
</gene>
<feature type="active site" evidence="5 6">
    <location>
        <position position="160"/>
    </location>
</feature>
<dbReference type="GO" id="GO:0050568">
    <property type="term" value="F:protein-glutamine glutaminase activity"/>
    <property type="evidence" value="ECO:0007669"/>
    <property type="project" value="UniProtKB-UniRule"/>
</dbReference>
<dbReference type="Gene3D" id="3.40.50.2300">
    <property type="match status" value="1"/>
</dbReference>
<evidence type="ECO:0000256" key="4">
    <source>
        <dbReference type="ARBA" id="ARBA00048267"/>
    </source>
</evidence>
<evidence type="ECO:0000313" key="10">
    <source>
        <dbReference type="EMBL" id="QDU21166.1"/>
    </source>
</evidence>
<dbReference type="Pfam" id="PF00072">
    <property type="entry name" value="Response_reg"/>
    <property type="match status" value="1"/>
</dbReference>
<comment type="subcellular location">
    <subcellularLocation>
        <location evidence="5">Cytoplasm</location>
    </subcellularLocation>
</comment>
<dbReference type="EC" id="3.1.1.61" evidence="5"/>
<dbReference type="PIRSF" id="PIRSF000876">
    <property type="entry name" value="RR_chemtxs_CheB"/>
    <property type="match status" value="1"/>
</dbReference>
<feature type="domain" description="CheB-type methylesterase" evidence="9">
    <location>
        <begin position="140"/>
        <end position="338"/>
    </location>
</feature>
<dbReference type="GO" id="GO:0000156">
    <property type="term" value="F:phosphorelay response regulator activity"/>
    <property type="evidence" value="ECO:0007669"/>
    <property type="project" value="InterPro"/>
</dbReference>
<dbReference type="GO" id="GO:0005737">
    <property type="term" value="C:cytoplasm"/>
    <property type="evidence" value="ECO:0007669"/>
    <property type="project" value="UniProtKB-SubCell"/>
</dbReference>
<dbReference type="InterPro" id="IPR000673">
    <property type="entry name" value="Sig_transdc_resp-reg_Me-estase"/>
</dbReference>
<comment type="domain">
    <text evidence="5">Contains a C-terminal catalytic domain, and an N-terminal region which modulates catalytic activity.</text>
</comment>
<dbReference type="OrthoDB" id="9793421at2"/>
<dbReference type="InterPro" id="IPR035909">
    <property type="entry name" value="CheB_C"/>
</dbReference>
<dbReference type="SMART" id="SM00448">
    <property type="entry name" value="REC"/>
    <property type="match status" value="1"/>
</dbReference>
<dbReference type="KEGG" id="uli:ETAA1_31310"/>
<dbReference type="InterPro" id="IPR011006">
    <property type="entry name" value="CheY-like_superfamily"/>
</dbReference>
<dbReference type="SUPFAM" id="SSF52738">
    <property type="entry name" value="Methylesterase CheB, C-terminal domain"/>
    <property type="match status" value="1"/>
</dbReference>
<evidence type="ECO:0000259" key="9">
    <source>
        <dbReference type="PROSITE" id="PS50122"/>
    </source>
</evidence>
<dbReference type="PROSITE" id="PS50122">
    <property type="entry name" value="CHEB"/>
    <property type="match status" value="1"/>
</dbReference>
<feature type="domain" description="Response regulatory" evidence="8">
    <location>
        <begin position="2"/>
        <end position="119"/>
    </location>
</feature>
<dbReference type="PROSITE" id="PS50110">
    <property type="entry name" value="RESPONSE_REGULATORY"/>
    <property type="match status" value="1"/>
</dbReference>
<evidence type="ECO:0000256" key="3">
    <source>
        <dbReference type="ARBA" id="ARBA00022801"/>
    </source>
</evidence>
<dbReference type="Proteomes" id="UP000319576">
    <property type="component" value="Chromosome"/>
</dbReference>
<evidence type="ECO:0000256" key="2">
    <source>
        <dbReference type="ARBA" id="ARBA00022500"/>
    </source>
</evidence>
<sequence>MRVAIVNDLALARDVLRRVVRSVPGYVVAWEAVDGDDAVTKAVADRPDVILMDLVMPRLDGAEATRQIMRQAPCPVLLVTATVGGNIALVYRAMSAGALDAVETPTLGPGGVPHNAEPLVARLTKLDAALRGQTGSGFVPVPATKPPSIDVPRIVGVGVSTGGPDALAAVLAALPVGFPAAVVVVQHIAAEYAPGLAEALRPRCRLPVRVVASGEVPHPGTVYLAATDDHLELASDLRLRYTPAPHSAPYRPSVDVLFASLAARAPRPGVGVLLTGMGTDGADGLLRLRQIGWHTIAQDEATCVVYGMPKAAVERRAATEVLPLGLIGAAVVNQVRSRTRS</sequence>
<dbReference type="EMBL" id="CP036273">
    <property type="protein sequence ID" value="QDU21166.1"/>
    <property type="molecule type" value="Genomic_DNA"/>
</dbReference>
<dbReference type="CDD" id="cd16432">
    <property type="entry name" value="CheB_Rec"/>
    <property type="match status" value="1"/>
</dbReference>
<keyword evidence="11" id="KW-1185">Reference proteome</keyword>
<comment type="catalytic activity">
    <reaction evidence="5">
        <text>L-glutaminyl-[protein] + H2O = L-glutamyl-[protein] + NH4(+)</text>
        <dbReference type="Rhea" id="RHEA:16441"/>
        <dbReference type="Rhea" id="RHEA-COMP:10207"/>
        <dbReference type="Rhea" id="RHEA-COMP:10208"/>
        <dbReference type="ChEBI" id="CHEBI:15377"/>
        <dbReference type="ChEBI" id="CHEBI:28938"/>
        <dbReference type="ChEBI" id="CHEBI:29973"/>
        <dbReference type="ChEBI" id="CHEBI:30011"/>
        <dbReference type="EC" id="3.5.1.44"/>
    </reaction>
</comment>
<accession>A0A517XUK1</accession>
<dbReference type="CDD" id="cd17541">
    <property type="entry name" value="REC_CheB-like"/>
    <property type="match status" value="1"/>
</dbReference>
<comment type="similarity">
    <text evidence="5">Belongs to the CheB family.</text>
</comment>
<dbReference type="EC" id="3.5.1.44" evidence="5"/>
<keyword evidence="5 7" id="KW-0597">Phosphoprotein</keyword>
<reference evidence="10 11" key="1">
    <citation type="submission" date="2019-02" db="EMBL/GenBank/DDBJ databases">
        <title>Deep-cultivation of Planctomycetes and their phenomic and genomic characterization uncovers novel biology.</title>
        <authorList>
            <person name="Wiegand S."/>
            <person name="Jogler M."/>
            <person name="Boedeker C."/>
            <person name="Pinto D."/>
            <person name="Vollmers J."/>
            <person name="Rivas-Marin E."/>
            <person name="Kohn T."/>
            <person name="Peeters S.H."/>
            <person name="Heuer A."/>
            <person name="Rast P."/>
            <person name="Oberbeckmann S."/>
            <person name="Bunk B."/>
            <person name="Jeske O."/>
            <person name="Meyerdierks A."/>
            <person name="Storesund J.E."/>
            <person name="Kallscheuer N."/>
            <person name="Luecker S."/>
            <person name="Lage O.M."/>
            <person name="Pohl T."/>
            <person name="Merkel B.J."/>
            <person name="Hornburger P."/>
            <person name="Mueller R.-W."/>
            <person name="Bruemmer F."/>
            <person name="Labrenz M."/>
            <person name="Spormann A.M."/>
            <person name="Op den Camp H."/>
            <person name="Overmann J."/>
            <person name="Amann R."/>
            <person name="Jetten M.S.M."/>
            <person name="Mascher T."/>
            <person name="Medema M.H."/>
            <person name="Devos D.P."/>
            <person name="Kaster A.-K."/>
            <person name="Ovreas L."/>
            <person name="Rohde M."/>
            <person name="Galperin M.Y."/>
            <person name="Jogler C."/>
        </authorList>
    </citation>
    <scope>NUCLEOTIDE SEQUENCE [LARGE SCALE GENOMIC DNA]</scope>
    <source>
        <strain evidence="10 11">ETA_A1</strain>
    </source>
</reference>
<proteinExistence type="inferred from homology"/>
<keyword evidence="3 5" id="KW-0378">Hydrolase</keyword>
<dbReference type="Pfam" id="PF01339">
    <property type="entry name" value="CheB_methylest"/>
    <property type="match status" value="1"/>
</dbReference>
<dbReference type="HAMAP" id="MF_00099">
    <property type="entry name" value="CheB_chemtxs"/>
    <property type="match status" value="1"/>
</dbReference>
<dbReference type="NCBIfam" id="NF009206">
    <property type="entry name" value="PRK12555.1"/>
    <property type="match status" value="1"/>
</dbReference>
<feature type="active site" evidence="5 6">
    <location>
        <position position="280"/>
    </location>
</feature>
<comment type="function">
    <text evidence="5">Involved in chemotaxis. Part of a chemotaxis signal transduction system that modulates chemotaxis in response to various stimuli. Catalyzes the demethylation of specific methylglutamate residues introduced into the chemoreceptors (methyl-accepting chemotaxis proteins or MCP) by CheR. Also mediates the irreversible deamidation of specific glutamine residues to glutamic acid.</text>
</comment>
<dbReference type="InterPro" id="IPR008248">
    <property type="entry name" value="CheB-like"/>
</dbReference>
<dbReference type="SUPFAM" id="SSF52172">
    <property type="entry name" value="CheY-like"/>
    <property type="match status" value="1"/>
</dbReference>
<keyword evidence="1 5" id="KW-0963">Cytoplasm</keyword>
<dbReference type="GO" id="GO:0008984">
    <property type="term" value="F:protein-glutamate methylesterase activity"/>
    <property type="evidence" value="ECO:0007669"/>
    <property type="project" value="UniProtKB-UniRule"/>
</dbReference>
<keyword evidence="2 5" id="KW-0145">Chemotaxis</keyword>
<name>A0A517XUK1_9BACT</name>
<evidence type="ECO:0000256" key="5">
    <source>
        <dbReference type="HAMAP-Rule" id="MF_00099"/>
    </source>
</evidence>
<evidence type="ECO:0000313" key="11">
    <source>
        <dbReference type="Proteomes" id="UP000319576"/>
    </source>
</evidence>
<dbReference type="Gene3D" id="3.40.50.180">
    <property type="entry name" value="Methylesterase CheB, C-terminal domain"/>
    <property type="match status" value="1"/>
</dbReference>
<organism evidence="10 11">
    <name type="scientific">Urbifossiella limnaea</name>
    <dbReference type="NCBI Taxonomy" id="2528023"/>
    <lineage>
        <taxon>Bacteria</taxon>
        <taxon>Pseudomonadati</taxon>
        <taxon>Planctomycetota</taxon>
        <taxon>Planctomycetia</taxon>
        <taxon>Gemmatales</taxon>
        <taxon>Gemmataceae</taxon>
        <taxon>Urbifossiella</taxon>
    </lineage>
</organism>
<evidence type="ECO:0000256" key="7">
    <source>
        <dbReference type="PROSITE-ProRule" id="PRU00169"/>
    </source>
</evidence>
<dbReference type="InterPro" id="IPR001789">
    <property type="entry name" value="Sig_transdc_resp-reg_receiver"/>
</dbReference>
<dbReference type="PANTHER" id="PTHR42872">
    <property type="entry name" value="PROTEIN-GLUTAMATE METHYLESTERASE/PROTEIN-GLUTAMINE GLUTAMINASE"/>
    <property type="match status" value="1"/>
</dbReference>
<dbReference type="RefSeq" id="WP_145239912.1">
    <property type="nucleotide sequence ID" value="NZ_CP036273.1"/>
</dbReference>
<dbReference type="PANTHER" id="PTHR42872:SF6">
    <property type="entry name" value="PROTEIN-GLUTAMATE METHYLESTERASE_PROTEIN-GLUTAMINE GLUTAMINASE"/>
    <property type="match status" value="1"/>
</dbReference>
<feature type="active site" evidence="5 6">
    <location>
        <position position="187"/>
    </location>
</feature>
<evidence type="ECO:0000256" key="1">
    <source>
        <dbReference type="ARBA" id="ARBA00022490"/>
    </source>
</evidence>
<evidence type="ECO:0000256" key="6">
    <source>
        <dbReference type="PROSITE-ProRule" id="PRU00050"/>
    </source>
</evidence>